<evidence type="ECO:0000313" key="1">
    <source>
        <dbReference type="EMBL" id="RXH91877.1"/>
    </source>
</evidence>
<keyword evidence="2" id="KW-1185">Reference proteome</keyword>
<dbReference type="EMBL" id="RDQH01000334">
    <property type="protein sequence ID" value="RXH91877.1"/>
    <property type="molecule type" value="Genomic_DNA"/>
</dbReference>
<sequence length="84" mass="9465">MARSARLGAVVKARHVIDQGLPRIMEQVGKTIAGLGQLWENDDLKAFPIFPSGVRYILRKIKDKTTFPIFLKIFPEEKLTSNLA</sequence>
<comment type="caution">
    <text evidence="1">The sequence shown here is derived from an EMBL/GenBank/DDBJ whole genome shotgun (WGS) entry which is preliminary data.</text>
</comment>
<accession>A0A498JAS9</accession>
<gene>
    <name evidence="1" type="ORF">DVH24_020900</name>
</gene>
<dbReference type="Proteomes" id="UP000290289">
    <property type="component" value="Chromosome 8"/>
</dbReference>
<name>A0A498JAS9_MALDO</name>
<protein>
    <submittedName>
        <fullName evidence="1">Uncharacterized protein</fullName>
    </submittedName>
</protein>
<reference evidence="1 2" key="1">
    <citation type="submission" date="2018-10" db="EMBL/GenBank/DDBJ databases">
        <title>A high-quality apple genome assembly.</title>
        <authorList>
            <person name="Hu J."/>
        </authorList>
    </citation>
    <scope>NUCLEOTIDE SEQUENCE [LARGE SCALE GENOMIC DNA]</scope>
    <source>
        <strain evidence="2">cv. HFTH1</strain>
        <tissue evidence="1">Young leaf</tissue>
    </source>
</reference>
<dbReference type="AlphaFoldDB" id="A0A498JAS9"/>
<organism evidence="1 2">
    <name type="scientific">Malus domestica</name>
    <name type="common">Apple</name>
    <name type="synonym">Pyrus malus</name>
    <dbReference type="NCBI Taxonomy" id="3750"/>
    <lineage>
        <taxon>Eukaryota</taxon>
        <taxon>Viridiplantae</taxon>
        <taxon>Streptophyta</taxon>
        <taxon>Embryophyta</taxon>
        <taxon>Tracheophyta</taxon>
        <taxon>Spermatophyta</taxon>
        <taxon>Magnoliopsida</taxon>
        <taxon>eudicotyledons</taxon>
        <taxon>Gunneridae</taxon>
        <taxon>Pentapetalae</taxon>
        <taxon>rosids</taxon>
        <taxon>fabids</taxon>
        <taxon>Rosales</taxon>
        <taxon>Rosaceae</taxon>
        <taxon>Amygdaloideae</taxon>
        <taxon>Maleae</taxon>
        <taxon>Malus</taxon>
    </lineage>
</organism>
<evidence type="ECO:0000313" key="2">
    <source>
        <dbReference type="Proteomes" id="UP000290289"/>
    </source>
</evidence>
<proteinExistence type="predicted"/>